<evidence type="ECO:0000313" key="1">
    <source>
        <dbReference type="EMBL" id="KAJ9632681.1"/>
    </source>
</evidence>
<accession>A0AA38Y166</accession>
<evidence type="ECO:0008006" key="2">
    <source>
        <dbReference type="Google" id="ProtNLM"/>
    </source>
</evidence>
<gene>
    <name evidence="1" type="ORF">H2204_007768</name>
</gene>
<comment type="caution">
    <text evidence="1">The sequence shown here is derived from an EMBL/GenBank/DDBJ whole genome shotgun (WGS) entry which is preliminary data.</text>
</comment>
<proteinExistence type="predicted"/>
<dbReference type="AlphaFoldDB" id="A0AA38Y166"/>
<name>A0AA38Y166_9EURO</name>
<sequence length="493" mass="52134">MPASAAAALPPSQAASRASMENAAVVVSRVTPTSVSVVDGALQGEVEGNISSQEAVNLFAYSAVGARMKLSLGRLAPGYFRHPSMVALNDIVVDGSAVFFVSPSEDGSYQPSAPFVMQPQIVLPAPRITAAVGGRGSARIHGTALRGARINVEVAGQRRAIMANGHTGDWSVEFTGLGEGQHEVLARVYDLMGTFPDSTPARATVAAEGDILRPLQVTSPPEGFPIQRTVDVRGVASPGRGNVQVTLGGGATVEAPVSATHHGWSARVTSATHGSVPLQVALPGTGEQVVYNVDVAYFGDPVVNRFRQYTTFQPSYTWTLDAEGTVTLSGPDTVVRYLSVEQTWKTLAHVQEDGHWHYAGPVPDDMYLQGEFIEGKGYPQVGRLNVPSLGDHPTDRVTVPLLAGAPRMTSPARVGRTATLSGEDLSGTLRPIKVTLPDGRSFTAPVDDAQRWSIHVEGLPLGRIPVVFAKDVPDQIAHQYAASHEVLDVVEVP</sequence>
<dbReference type="EMBL" id="JAPDRN010000054">
    <property type="protein sequence ID" value="KAJ9632681.1"/>
    <property type="molecule type" value="Genomic_DNA"/>
</dbReference>
<reference evidence="1" key="1">
    <citation type="submission" date="2022-10" db="EMBL/GenBank/DDBJ databases">
        <title>Culturing micro-colonial fungi from biological soil crusts in the Mojave desert and describing Neophaeococcomyces mojavensis, and introducing the new genera and species Taxawa tesnikishii.</title>
        <authorList>
            <person name="Kurbessoian T."/>
            <person name="Stajich J.E."/>
        </authorList>
    </citation>
    <scope>NUCLEOTIDE SEQUENCE</scope>
    <source>
        <strain evidence="1">TK_35</strain>
    </source>
</reference>
<protein>
    <recommendedName>
        <fullName evidence="2">Bacterial Ig-like domain-containing protein</fullName>
    </recommendedName>
</protein>
<organism evidence="1">
    <name type="scientific">Knufia peltigerae</name>
    <dbReference type="NCBI Taxonomy" id="1002370"/>
    <lineage>
        <taxon>Eukaryota</taxon>
        <taxon>Fungi</taxon>
        <taxon>Dikarya</taxon>
        <taxon>Ascomycota</taxon>
        <taxon>Pezizomycotina</taxon>
        <taxon>Eurotiomycetes</taxon>
        <taxon>Chaetothyriomycetidae</taxon>
        <taxon>Chaetothyriales</taxon>
        <taxon>Trichomeriaceae</taxon>
        <taxon>Knufia</taxon>
    </lineage>
</organism>